<evidence type="ECO:0000256" key="1">
    <source>
        <dbReference type="SAM" id="MobiDB-lite"/>
    </source>
</evidence>
<sequence>MINFFDPSFKKFSAPILIKLYYGLSVGLLALFWLVLLIRAFDDGFLSGFLVLILGPVVAFFLLIATRISCEWILATIQVSQNTAKLVDLMGGTSAPLAGAAAPGGTSGRRGAGQTPSRQPAPMPPEQ</sequence>
<keyword evidence="2" id="KW-1133">Transmembrane helix</keyword>
<feature type="transmembrane region" description="Helical" evidence="2">
    <location>
        <begin position="20"/>
        <end position="38"/>
    </location>
</feature>
<keyword evidence="4" id="KW-1185">Reference proteome</keyword>
<dbReference type="EMBL" id="CP076456">
    <property type="protein sequence ID" value="QWQ36684.1"/>
    <property type="molecule type" value="Genomic_DNA"/>
</dbReference>
<protein>
    <submittedName>
        <fullName evidence="3">DUF4282 domain-containing protein</fullName>
    </submittedName>
</protein>
<accession>A0A975XL30</accession>
<evidence type="ECO:0000256" key="2">
    <source>
        <dbReference type="SAM" id="Phobius"/>
    </source>
</evidence>
<feature type="region of interest" description="Disordered" evidence="1">
    <location>
        <begin position="98"/>
        <end position="127"/>
    </location>
</feature>
<dbReference type="Proteomes" id="UP000680588">
    <property type="component" value="Chromosome"/>
</dbReference>
<gene>
    <name evidence="3" type="ORF">KG104_02410</name>
</gene>
<dbReference type="RefSeq" id="WP_181032608.1">
    <property type="nucleotide sequence ID" value="NZ_CP076456.1"/>
</dbReference>
<organism evidence="3 4">
    <name type="scientific">Arthrobacter sunyaminii</name>
    <dbReference type="NCBI Taxonomy" id="2816859"/>
    <lineage>
        <taxon>Bacteria</taxon>
        <taxon>Bacillati</taxon>
        <taxon>Actinomycetota</taxon>
        <taxon>Actinomycetes</taxon>
        <taxon>Micrococcales</taxon>
        <taxon>Micrococcaceae</taxon>
        <taxon>Arthrobacter</taxon>
    </lineage>
</organism>
<keyword evidence="2" id="KW-0472">Membrane</keyword>
<evidence type="ECO:0000313" key="3">
    <source>
        <dbReference type="EMBL" id="QWQ36684.1"/>
    </source>
</evidence>
<evidence type="ECO:0000313" key="4">
    <source>
        <dbReference type="Proteomes" id="UP000680588"/>
    </source>
</evidence>
<keyword evidence="2" id="KW-0812">Transmembrane</keyword>
<dbReference type="Pfam" id="PF14110">
    <property type="entry name" value="DUF4282"/>
    <property type="match status" value="1"/>
</dbReference>
<dbReference type="KEGG" id="asun:KG104_02410"/>
<reference evidence="3" key="1">
    <citation type="submission" date="2021-06" db="EMBL/GenBank/DDBJ databases">
        <title>Novel species in genus Arthrobacter.</title>
        <authorList>
            <person name="Zhang G."/>
        </authorList>
    </citation>
    <scope>NUCLEOTIDE SEQUENCE</scope>
    <source>
        <strain evidence="3">Zg-ZUI122</strain>
    </source>
</reference>
<feature type="transmembrane region" description="Helical" evidence="2">
    <location>
        <begin position="44"/>
        <end position="65"/>
    </location>
</feature>
<proteinExistence type="predicted"/>
<dbReference type="InterPro" id="IPR025557">
    <property type="entry name" value="DUF4282"/>
</dbReference>
<name>A0A975XL30_9MICC</name>
<dbReference type="AlphaFoldDB" id="A0A975XL30"/>